<dbReference type="Gene3D" id="1.10.630.10">
    <property type="entry name" value="Cytochrome P450"/>
    <property type="match status" value="1"/>
</dbReference>
<dbReference type="InterPro" id="IPR047146">
    <property type="entry name" value="Cyt_P450_E_CYP52_fungi"/>
</dbReference>
<dbReference type="InterPro" id="IPR002401">
    <property type="entry name" value="Cyt_P450_E_grp-I"/>
</dbReference>
<keyword evidence="11" id="KW-1185">Reference proteome</keyword>
<keyword evidence="5 7" id="KW-0408">Iron</keyword>
<keyword evidence="7 8" id="KW-0349">Heme</keyword>
<dbReference type="InterPro" id="IPR017972">
    <property type="entry name" value="Cyt_P450_CS"/>
</dbReference>
<keyword evidence="3 7" id="KW-0479">Metal-binding</keyword>
<organism evidence="10 11">
    <name type="scientific">Sporormia fimetaria CBS 119925</name>
    <dbReference type="NCBI Taxonomy" id="1340428"/>
    <lineage>
        <taxon>Eukaryota</taxon>
        <taxon>Fungi</taxon>
        <taxon>Dikarya</taxon>
        <taxon>Ascomycota</taxon>
        <taxon>Pezizomycotina</taxon>
        <taxon>Dothideomycetes</taxon>
        <taxon>Pleosporomycetidae</taxon>
        <taxon>Pleosporales</taxon>
        <taxon>Sporormiaceae</taxon>
        <taxon>Sporormia</taxon>
    </lineage>
</organism>
<evidence type="ECO:0000256" key="9">
    <source>
        <dbReference type="SAM" id="SignalP"/>
    </source>
</evidence>
<dbReference type="InterPro" id="IPR036396">
    <property type="entry name" value="Cyt_P450_sf"/>
</dbReference>
<dbReference type="PRINTS" id="PR00385">
    <property type="entry name" value="P450"/>
</dbReference>
<accession>A0A6A6VP16</accession>
<dbReference type="OrthoDB" id="1470350at2759"/>
<dbReference type="AlphaFoldDB" id="A0A6A6VP16"/>
<reference evidence="10" key="1">
    <citation type="journal article" date="2020" name="Stud. Mycol.">
        <title>101 Dothideomycetes genomes: a test case for predicting lifestyles and emergence of pathogens.</title>
        <authorList>
            <person name="Haridas S."/>
            <person name="Albert R."/>
            <person name="Binder M."/>
            <person name="Bloem J."/>
            <person name="Labutti K."/>
            <person name="Salamov A."/>
            <person name="Andreopoulos B."/>
            <person name="Baker S."/>
            <person name="Barry K."/>
            <person name="Bills G."/>
            <person name="Bluhm B."/>
            <person name="Cannon C."/>
            <person name="Castanera R."/>
            <person name="Culley D."/>
            <person name="Daum C."/>
            <person name="Ezra D."/>
            <person name="Gonzalez J."/>
            <person name="Henrissat B."/>
            <person name="Kuo A."/>
            <person name="Liang C."/>
            <person name="Lipzen A."/>
            <person name="Lutzoni F."/>
            <person name="Magnuson J."/>
            <person name="Mondo S."/>
            <person name="Nolan M."/>
            <person name="Ohm R."/>
            <person name="Pangilinan J."/>
            <person name="Park H.-J."/>
            <person name="Ramirez L."/>
            <person name="Alfaro M."/>
            <person name="Sun H."/>
            <person name="Tritt A."/>
            <person name="Yoshinaga Y."/>
            <person name="Zwiers L.-H."/>
            <person name="Turgeon B."/>
            <person name="Goodwin S."/>
            <person name="Spatafora J."/>
            <person name="Crous P."/>
            <person name="Grigoriev I."/>
        </authorList>
    </citation>
    <scope>NUCLEOTIDE SEQUENCE</scope>
    <source>
        <strain evidence="10">CBS 119925</strain>
    </source>
</reference>
<evidence type="ECO:0000256" key="8">
    <source>
        <dbReference type="RuleBase" id="RU000461"/>
    </source>
</evidence>
<feature type="binding site" description="axial binding residue" evidence="7">
    <location>
        <position position="449"/>
    </location>
    <ligand>
        <name>heme</name>
        <dbReference type="ChEBI" id="CHEBI:30413"/>
    </ligand>
    <ligandPart>
        <name>Fe</name>
        <dbReference type="ChEBI" id="CHEBI:18248"/>
    </ligandPart>
</feature>
<keyword evidence="4 8" id="KW-0560">Oxidoreductase</keyword>
<protein>
    <submittedName>
        <fullName evidence="10">Cytochrome P450</fullName>
    </submittedName>
</protein>
<evidence type="ECO:0000256" key="2">
    <source>
        <dbReference type="ARBA" id="ARBA00010617"/>
    </source>
</evidence>
<dbReference type="Proteomes" id="UP000799440">
    <property type="component" value="Unassembled WGS sequence"/>
</dbReference>
<dbReference type="EMBL" id="MU006563">
    <property type="protein sequence ID" value="KAF2750981.1"/>
    <property type="molecule type" value="Genomic_DNA"/>
</dbReference>
<evidence type="ECO:0000313" key="11">
    <source>
        <dbReference type="Proteomes" id="UP000799440"/>
    </source>
</evidence>
<gene>
    <name evidence="10" type="ORF">M011DRAFT_395585</name>
</gene>
<name>A0A6A6VP16_9PLEO</name>
<keyword evidence="6 8" id="KW-0503">Monooxygenase</keyword>
<feature type="signal peptide" evidence="9">
    <location>
        <begin position="1"/>
        <end position="22"/>
    </location>
</feature>
<sequence length="503" mass="56971">MLSASSFIWVSLVLLVFKVSYSRLQARAALSRATAQHGCAAPPTVPSKDPVFGLDTVFETFKRMKDKCRMRETFEDAQRYGHTFQSFPFGRRTITTTSAKNIQTVLSLQHEKFGVGPIRSPATHMLGKGIIMNDGKVWEHGRSMIRPAFTRTNIADREMFEVHVERLFDLLPEDGEVVDLQPLFDKLILDSSSEFIFGRSFASLLPTTPLDSEAFLSAFNAAQGGVGIRVLLGKMRFILFRDKKFNEACSLIQDYTQKHIDRVLKEPEKPSDSKRERVILLNELAKETSDRNELCSQLLNVFFAGRDTPAVALTNIFFLLSRHPDVWKKCRDEVQGLQKKDLSFEKLKSLRYIQHVINEAFRLLPPVATQSRTCLTPTTLPTGGVSPDSTSNDLPIAVLPGDTLLLNFYTLHRSPTVFGPDPESFRPERWVDARPGWEFLPFGGGARHCPAQQLALFWVGYTLVRMLLAFEEVRNMDEVEGFVERMKLNMESERGARVSFVRA</sequence>
<dbReference type="PROSITE" id="PS00086">
    <property type="entry name" value="CYTOCHROME_P450"/>
    <property type="match status" value="1"/>
</dbReference>
<proteinExistence type="inferred from homology"/>
<dbReference type="GO" id="GO:0004497">
    <property type="term" value="F:monooxygenase activity"/>
    <property type="evidence" value="ECO:0007669"/>
    <property type="project" value="UniProtKB-KW"/>
</dbReference>
<evidence type="ECO:0000256" key="6">
    <source>
        <dbReference type="ARBA" id="ARBA00023033"/>
    </source>
</evidence>
<dbReference type="Pfam" id="PF00067">
    <property type="entry name" value="p450"/>
    <property type="match status" value="1"/>
</dbReference>
<dbReference type="SUPFAM" id="SSF48264">
    <property type="entry name" value="Cytochrome P450"/>
    <property type="match status" value="1"/>
</dbReference>
<evidence type="ECO:0000313" key="10">
    <source>
        <dbReference type="EMBL" id="KAF2750981.1"/>
    </source>
</evidence>
<comment type="similarity">
    <text evidence="2 8">Belongs to the cytochrome P450 family.</text>
</comment>
<dbReference type="InterPro" id="IPR001128">
    <property type="entry name" value="Cyt_P450"/>
</dbReference>
<evidence type="ECO:0000256" key="7">
    <source>
        <dbReference type="PIRSR" id="PIRSR602401-1"/>
    </source>
</evidence>
<dbReference type="GO" id="GO:0005506">
    <property type="term" value="F:iron ion binding"/>
    <property type="evidence" value="ECO:0007669"/>
    <property type="project" value="InterPro"/>
</dbReference>
<evidence type="ECO:0000256" key="4">
    <source>
        <dbReference type="ARBA" id="ARBA00023002"/>
    </source>
</evidence>
<dbReference type="PRINTS" id="PR00463">
    <property type="entry name" value="EP450I"/>
</dbReference>
<dbReference type="PANTHER" id="PTHR24287:SF17">
    <property type="entry name" value="P450, PUTATIVE (EUROFUNG)-RELATED"/>
    <property type="match status" value="1"/>
</dbReference>
<feature type="chain" id="PRO_5025363916" evidence="9">
    <location>
        <begin position="23"/>
        <end position="503"/>
    </location>
</feature>
<dbReference type="GO" id="GO:0016705">
    <property type="term" value="F:oxidoreductase activity, acting on paired donors, with incorporation or reduction of molecular oxygen"/>
    <property type="evidence" value="ECO:0007669"/>
    <property type="project" value="InterPro"/>
</dbReference>
<evidence type="ECO:0000256" key="1">
    <source>
        <dbReference type="ARBA" id="ARBA00001971"/>
    </source>
</evidence>
<evidence type="ECO:0000256" key="3">
    <source>
        <dbReference type="ARBA" id="ARBA00022723"/>
    </source>
</evidence>
<dbReference type="GO" id="GO:0020037">
    <property type="term" value="F:heme binding"/>
    <property type="evidence" value="ECO:0007669"/>
    <property type="project" value="InterPro"/>
</dbReference>
<evidence type="ECO:0000256" key="5">
    <source>
        <dbReference type="ARBA" id="ARBA00023004"/>
    </source>
</evidence>
<keyword evidence="9" id="KW-0732">Signal</keyword>
<dbReference type="PANTHER" id="PTHR24287">
    <property type="entry name" value="P450, PUTATIVE (EUROFUNG)-RELATED"/>
    <property type="match status" value="1"/>
</dbReference>
<comment type="cofactor">
    <cofactor evidence="1 7">
        <name>heme</name>
        <dbReference type="ChEBI" id="CHEBI:30413"/>
    </cofactor>
</comment>
<dbReference type="CDD" id="cd11063">
    <property type="entry name" value="CYP52"/>
    <property type="match status" value="1"/>
</dbReference>